<organism evidence="2 3">
    <name type="scientific">Elysia crispata</name>
    <name type="common">lettuce slug</name>
    <dbReference type="NCBI Taxonomy" id="231223"/>
    <lineage>
        <taxon>Eukaryota</taxon>
        <taxon>Metazoa</taxon>
        <taxon>Spiralia</taxon>
        <taxon>Lophotrochozoa</taxon>
        <taxon>Mollusca</taxon>
        <taxon>Gastropoda</taxon>
        <taxon>Heterobranchia</taxon>
        <taxon>Euthyneura</taxon>
        <taxon>Panpulmonata</taxon>
        <taxon>Sacoglossa</taxon>
        <taxon>Placobranchoidea</taxon>
        <taxon>Plakobranchidae</taxon>
        <taxon>Elysia</taxon>
    </lineage>
</organism>
<accession>A0AAE1BEB8</accession>
<name>A0AAE1BEB8_9GAST</name>
<dbReference type="AlphaFoldDB" id="A0AAE1BEB8"/>
<comment type="caution">
    <text evidence="2">The sequence shown here is derived from an EMBL/GenBank/DDBJ whole genome shotgun (WGS) entry which is preliminary data.</text>
</comment>
<protein>
    <submittedName>
        <fullName evidence="2">Uncharacterized protein</fullName>
    </submittedName>
</protein>
<evidence type="ECO:0000313" key="2">
    <source>
        <dbReference type="EMBL" id="KAK3803706.1"/>
    </source>
</evidence>
<feature type="compositionally biased region" description="Polar residues" evidence="1">
    <location>
        <begin position="83"/>
        <end position="92"/>
    </location>
</feature>
<gene>
    <name evidence="2" type="ORF">RRG08_047670</name>
</gene>
<sequence>MPECGCKSRDDFADDADYKNVLSCSEDGKPESSAAYGPAIGHARVGISQGQDGYMTLEAVEALSLVRLSQKRRPPPHSPPPNRQSGTRTTHPMTDCVDVSSPVFPQTMAGKQMRARLPQKHAGECEPLYLNTHAQ</sequence>
<reference evidence="2" key="1">
    <citation type="journal article" date="2023" name="G3 (Bethesda)">
        <title>A reference genome for the long-term kleptoplast-retaining sea slug Elysia crispata morphotype clarki.</title>
        <authorList>
            <person name="Eastman K.E."/>
            <person name="Pendleton A.L."/>
            <person name="Shaikh M.A."/>
            <person name="Suttiyut T."/>
            <person name="Ogas R."/>
            <person name="Tomko P."/>
            <person name="Gavelis G."/>
            <person name="Widhalm J.R."/>
            <person name="Wisecaver J.H."/>
        </authorList>
    </citation>
    <scope>NUCLEOTIDE SEQUENCE</scope>
    <source>
        <strain evidence="2">ECLA1</strain>
    </source>
</reference>
<dbReference type="EMBL" id="JAWDGP010000100">
    <property type="protein sequence ID" value="KAK3803706.1"/>
    <property type="molecule type" value="Genomic_DNA"/>
</dbReference>
<evidence type="ECO:0000313" key="3">
    <source>
        <dbReference type="Proteomes" id="UP001283361"/>
    </source>
</evidence>
<proteinExistence type="predicted"/>
<feature type="region of interest" description="Disordered" evidence="1">
    <location>
        <begin position="67"/>
        <end position="102"/>
    </location>
</feature>
<keyword evidence="3" id="KW-1185">Reference proteome</keyword>
<dbReference type="Proteomes" id="UP001283361">
    <property type="component" value="Unassembled WGS sequence"/>
</dbReference>
<evidence type="ECO:0000256" key="1">
    <source>
        <dbReference type="SAM" id="MobiDB-lite"/>
    </source>
</evidence>